<dbReference type="AlphaFoldDB" id="A0A2S6Z5N9"/>
<comment type="caution">
    <text evidence="1">The sequence shown here is derived from an EMBL/GenBank/DDBJ whole genome shotgun (WGS) entry which is preliminary data.</text>
</comment>
<sequence length="117" mass="12565">MTLLTSAPAFATGDILTFGADHAPHSFIVYSGGDDDGIGGLVVYWPKIAARSLPAGSTKWDFNREANELRVTFTNPGRNDLPPSFTLEIVGKRGTLTYGKRVLSGTTTWMSGPLKGY</sequence>
<evidence type="ECO:0000313" key="2">
    <source>
        <dbReference type="Proteomes" id="UP000238270"/>
    </source>
</evidence>
<evidence type="ECO:0000313" key="1">
    <source>
        <dbReference type="EMBL" id="PPT76750.1"/>
    </source>
</evidence>
<reference evidence="1 2" key="1">
    <citation type="submission" date="2016-08" db="EMBL/GenBank/DDBJ databases">
        <title>Evolution of the type three secretion system and type three effector repertoires in Xanthomonas.</title>
        <authorList>
            <person name="Merda D."/>
            <person name="Briand M."/>
            <person name="Bosis E."/>
            <person name="Rousseau C."/>
            <person name="Portier P."/>
            <person name="Jacques M.-A."/>
            <person name="Fischer-Le Saux M."/>
        </authorList>
    </citation>
    <scope>NUCLEOTIDE SEQUENCE [LARGE SCALE GENOMIC DNA]</scope>
    <source>
        <strain evidence="1 2">CFBP 3122</strain>
    </source>
</reference>
<dbReference type="EMBL" id="MIGV01000007">
    <property type="protein sequence ID" value="PPT76750.1"/>
    <property type="molecule type" value="Genomic_DNA"/>
</dbReference>
<organism evidence="1 2">
    <name type="scientific">Xanthomonas arboricola pv. populi</name>
    <dbReference type="NCBI Taxonomy" id="487823"/>
    <lineage>
        <taxon>Bacteria</taxon>
        <taxon>Pseudomonadati</taxon>
        <taxon>Pseudomonadota</taxon>
        <taxon>Gammaproteobacteria</taxon>
        <taxon>Lysobacterales</taxon>
        <taxon>Lysobacteraceae</taxon>
        <taxon>Xanthomonas</taxon>
    </lineage>
</organism>
<proteinExistence type="predicted"/>
<dbReference type="Proteomes" id="UP000238270">
    <property type="component" value="Unassembled WGS sequence"/>
</dbReference>
<accession>A0A2S6Z5N9</accession>
<gene>
    <name evidence="1" type="ORF">XaplCFBP3122_08695</name>
</gene>
<name>A0A2S6Z5N9_9XANT</name>
<protein>
    <submittedName>
        <fullName evidence="1">Uncharacterized protein</fullName>
    </submittedName>
</protein>